<protein>
    <submittedName>
        <fullName evidence="2">Uncharacterized protein</fullName>
    </submittedName>
</protein>
<evidence type="ECO:0000256" key="1">
    <source>
        <dbReference type="SAM" id="MobiDB-lite"/>
    </source>
</evidence>
<reference evidence="3" key="1">
    <citation type="journal article" date="2019" name="Int. J. Syst. Evol. Microbiol.">
        <title>The Global Catalogue of Microorganisms (GCM) 10K type strain sequencing project: providing services to taxonomists for standard genome sequencing and annotation.</title>
        <authorList>
            <consortium name="The Broad Institute Genomics Platform"/>
            <consortium name="The Broad Institute Genome Sequencing Center for Infectious Disease"/>
            <person name="Wu L."/>
            <person name="Ma J."/>
        </authorList>
    </citation>
    <scope>NUCLEOTIDE SEQUENCE [LARGE SCALE GENOMIC DNA]</scope>
    <source>
        <strain evidence="3">CGMCC 4.7152</strain>
    </source>
</reference>
<evidence type="ECO:0000313" key="2">
    <source>
        <dbReference type="EMBL" id="MFC5002392.1"/>
    </source>
</evidence>
<accession>A0ABV9W267</accession>
<evidence type="ECO:0000313" key="3">
    <source>
        <dbReference type="Proteomes" id="UP001595912"/>
    </source>
</evidence>
<feature type="compositionally biased region" description="Low complexity" evidence="1">
    <location>
        <begin position="280"/>
        <end position="293"/>
    </location>
</feature>
<dbReference type="Proteomes" id="UP001595912">
    <property type="component" value="Unassembled WGS sequence"/>
</dbReference>
<feature type="region of interest" description="Disordered" evidence="1">
    <location>
        <begin position="257"/>
        <end position="293"/>
    </location>
</feature>
<name>A0ABV9W267_9ACTN</name>
<dbReference type="InterPro" id="IPR011990">
    <property type="entry name" value="TPR-like_helical_dom_sf"/>
</dbReference>
<comment type="caution">
    <text evidence="2">The sequence shown here is derived from an EMBL/GenBank/DDBJ whole genome shotgun (WGS) entry which is preliminary data.</text>
</comment>
<organism evidence="2 3">
    <name type="scientific">Dactylosporangium cerinum</name>
    <dbReference type="NCBI Taxonomy" id="1434730"/>
    <lineage>
        <taxon>Bacteria</taxon>
        <taxon>Bacillati</taxon>
        <taxon>Actinomycetota</taxon>
        <taxon>Actinomycetes</taxon>
        <taxon>Micromonosporales</taxon>
        <taxon>Micromonosporaceae</taxon>
        <taxon>Dactylosporangium</taxon>
    </lineage>
</organism>
<dbReference type="RefSeq" id="WP_380120411.1">
    <property type="nucleotide sequence ID" value="NZ_JBHSIU010000041.1"/>
</dbReference>
<proteinExistence type="predicted"/>
<keyword evidence="3" id="KW-1185">Reference proteome</keyword>
<sequence length="293" mass="32507">MTEPMSRVDAMLARLGKHDPFSEALCAGLTLPAPTVVRMRFVVELVAHLHDSLTDSPGHGAGGVSDLRAGRLDAQRLPPRGEAAMTDDHGRLPVRFVDAEQVNPFHVLMTRQVRTHAVLGETLDCERLLIDAERAMSRADEEPTPSWAEHFDQAEYFAQVAACYLLLRRHQATGHWLTQSLALQPKERSRDRATYLIWRADTVYNLGDIEHAGELVGQAVTDIAARDAFGRRLRRWWLGDPGPELVWVRPRRILAQSPGASGHQPVGAAGGRATPRVRSGRSLTLPLRRSLPQ</sequence>
<gene>
    <name evidence="2" type="ORF">ACFPIJ_31730</name>
</gene>
<dbReference type="EMBL" id="JBHSIU010000041">
    <property type="protein sequence ID" value="MFC5002392.1"/>
    <property type="molecule type" value="Genomic_DNA"/>
</dbReference>
<dbReference type="SUPFAM" id="SSF48452">
    <property type="entry name" value="TPR-like"/>
    <property type="match status" value="1"/>
</dbReference>